<name>A0A6N2KWD2_SALVM</name>
<accession>A0A6N2KWD2</accession>
<reference evidence="1" key="1">
    <citation type="submission" date="2019-03" db="EMBL/GenBank/DDBJ databases">
        <authorList>
            <person name="Mank J."/>
            <person name="Almeida P."/>
        </authorList>
    </citation>
    <scope>NUCLEOTIDE SEQUENCE</scope>
    <source>
        <strain evidence="1">78183</strain>
    </source>
</reference>
<protein>
    <submittedName>
        <fullName evidence="1">Uncharacterized protein</fullName>
    </submittedName>
</protein>
<proteinExistence type="predicted"/>
<sequence length="86" mass="9942">MSWSSELGTILAMDEWYKVKIQEIKESKKFRHDGNESPLKFKYDIMYSNIVITREYVWAPSSGILGGDYVEPDTSNANIDAIDFEE</sequence>
<gene>
    <name evidence="1" type="ORF">SVIM_LOCUS107475</name>
</gene>
<evidence type="ECO:0000313" key="1">
    <source>
        <dbReference type="EMBL" id="VFU29427.1"/>
    </source>
</evidence>
<dbReference type="EMBL" id="CAADRP010000546">
    <property type="protein sequence ID" value="VFU29427.1"/>
    <property type="molecule type" value="Genomic_DNA"/>
</dbReference>
<dbReference type="AlphaFoldDB" id="A0A6N2KWD2"/>
<organism evidence="1">
    <name type="scientific">Salix viminalis</name>
    <name type="common">Common osier</name>
    <name type="synonym">Basket willow</name>
    <dbReference type="NCBI Taxonomy" id="40686"/>
    <lineage>
        <taxon>Eukaryota</taxon>
        <taxon>Viridiplantae</taxon>
        <taxon>Streptophyta</taxon>
        <taxon>Embryophyta</taxon>
        <taxon>Tracheophyta</taxon>
        <taxon>Spermatophyta</taxon>
        <taxon>Magnoliopsida</taxon>
        <taxon>eudicotyledons</taxon>
        <taxon>Gunneridae</taxon>
        <taxon>Pentapetalae</taxon>
        <taxon>rosids</taxon>
        <taxon>fabids</taxon>
        <taxon>Malpighiales</taxon>
        <taxon>Salicaceae</taxon>
        <taxon>Saliceae</taxon>
        <taxon>Salix</taxon>
    </lineage>
</organism>